<dbReference type="GO" id="GO:0005886">
    <property type="term" value="C:plasma membrane"/>
    <property type="evidence" value="ECO:0007669"/>
    <property type="project" value="TreeGrafter"/>
</dbReference>
<name>A0A0D7BFZ9_9AGAR</name>
<dbReference type="GO" id="GO:0015244">
    <property type="term" value="F:fluconazole transmembrane transporter activity"/>
    <property type="evidence" value="ECO:0007669"/>
    <property type="project" value="TreeGrafter"/>
</dbReference>
<dbReference type="STRING" id="1314674.A0A0D7BFZ9"/>
<evidence type="ECO:0000256" key="3">
    <source>
        <dbReference type="ARBA" id="ARBA00022989"/>
    </source>
</evidence>
<dbReference type="EMBL" id="KN880490">
    <property type="protein sequence ID" value="KIY69130.1"/>
    <property type="molecule type" value="Genomic_DNA"/>
</dbReference>
<feature type="transmembrane region" description="Helical" evidence="5">
    <location>
        <begin position="285"/>
        <end position="310"/>
    </location>
</feature>
<dbReference type="Proteomes" id="UP000054007">
    <property type="component" value="Unassembled WGS sequence"/>
</dbReference>
<evidence type="ECO:0000313" key="7">
    <source>
        <dbReference type="EMBL" id="KIY69130.1"/>
    </source>
</evidence>
<evidence type="ECO:0000256" key="5">
    <source>
        <dbReference type="SAM" id="Phobius"/>
    </source>
</evidence>
<dbReference type="InterPro" id="IPR036259">
    <property type="entry name" value="MFS_trans_sf"/>
</dbReference>
<proteinExistence type="predicted"/>
<dbReference type="AlphaFoldDB" id="A0A0D7BFZ9"/>
<comment type="subcellular location">
    <subcellularLocation>
        <location evidence="1">Membrane</location>
        <topology evidence="1">Multi-pass membrane protein</topology>
    </subcellularLocation>
</comment>
<sequence length="568" mass="62409">MVADIIRDSALGQIINHLSGGKFLPYADQRPGYIAGTNPYSITAFNNKTSFFASQATLAGDETKFGAELTREDTLVVVDLEKAKDIAGPDVQASTYDDTNLIGWMGDDDQDNPQNWSTKKRAFVAFSICLMTFTMYIGSAIYTPAIPGVVEEFGVSVTYATLGLTLYAIGYGIGPMFLTPLQEVAEYGRNAVYIPTFILFILCQIPVFTTKDVKTIMAFRFLTGFFGSPALAVGGASMGDIFPGRQVPYVIGIWSISAFAGPMTGPVVGGFAAQAEGWRWTLYELLWISGFTLMFLSLFLPETYGPTILLKRAKRLRKLTGNTQLCTQTEKDTADQTLFKVFKEALALPLILAMEPALLFSSVYIGFVYGVLYLWFESFPLVFTDIYGFNLGVTNLPFTGSIVTAIITYTVYCFYLKCHIEPRTVRAEAAGTPLHAEVRLEIGLMASAFIPISVLIFGFSAREDVHWIVPTIGAALYLPGIYLNFMSILTYVVFAYPQYPHAVLTSNDLARSIIAGIFPLFGRAYFDGLGLAKGSAILAAISVLLWIVFFCLYKTGHSLRSRSKYATV</sequence>
<dbReference type="PROSITE" id="PS50850">
    <property type="entry name" value="MFS"/>
    <property type="match status" value="1"/>
</dbReference>
<feature type="domain" description="Major facilitator superfamily (MFS) profile" evidence="6">
    <location>
        <begin position="124"/>
        <end position="568"/>
    </location>
</feature>
<gene>
    <name evidence="7" type="ORF">CYLTODRAFT_373380</name>
</gene>
<dbReference type="InterPro" id="IPR011701">
    <property type="entry name" value="MFS"/>
</dbReference>
<dbReference type="PANTHER" id="PTHR23502:SF23">
    <property type="entry name" value="FLUCONAZOLE RESISTANCE PROTEIN 1"/>
    <property type="match status" value="1"/>
</dbReference>
<protein>
    <submittedName>
        <fullName evidence="7">MFS general substrate transporter</fullName>
    </submittedName>
</protein>
<dbReference type="SUPFAM" id="SSF103473">
    <property type="entry name" value="MFS general substrate transporter"/>
    <property type="match status" value="1"/>
</dbReference>
<feature type="transmembrane region" description="Helical" evidence="5">
    <location>
        <begin position="157"/>
        <end position="178"/>
    </location>
</feature>
<dbReference type="GO" id="GO:1990961">
    <property type="term" value="P:xenobiotic detoxification by transmembrane export across the plasma membrane"/>
    <property type="evidence" value="ECO:0007669"/>
    <property type="project" value="TreeGrafter"/>
</dbReference>
<keyword evidence="2 5" id="KW-0812">Transmembrane</keyword>
<keyword evidence="4 5" id="KW-0472">Membrane</keyword>
<feature type="transmembrane region" description="Helical" evidence="5">
    <location>
        <begin position="442"/>
        <end position="461"/>
    </location>
</feature>
<feature type="transmembrane region" description="Helical" evidence="5">
    <location>
        <begin position="467"/>
        <end position="496"/>
    </location>
</feature>
<evidence type="ECO:0000313" key="8">
    <source>
        <dbReference type="Proteomes" id="UP000054007"/>
    </source>
</evidence>
<dbReference type="Gene3D" id="1.20.1250.20">
    <property type="entry name" value="MFS general substrate transporter like domains"/>
    <property type="match status" value="1"/>
</dbReference>
<dbReference type="InterPro" id="IPR020846">
    <property type="entry name" value="MFS_dom"/>
</dbReference>
<feature type="transmembrane region" description="Helical" evidence="5">
    <location>
        <begin position="190"/>
        <end position="209"/>
    </location>
</feature>
<evidence type="ECO:0000259" key="6">
    <source>
        <dbReference type="PROSITE" id="PS50850"/>
    </source>
</evidence>
<feature type="transmembrane region" description="Helical" evidence="5">
    <location>
        <begin position="215"/>
        <end position="237"/>
    </location>
</feature>
<dbReference type="Pfam" id="PF07690">
    <property type="entry name" value="MFS_1"/>
    <property type="match status" value="1"/>
</dbReference>
<feature type="transmembrane region" description="Helical" evidence="5">
    <location>
        <begin position="396"/>
        <end position="416"/>
    </location>
</feature>
<keyword evidence="8" id="KW-1185">Reference proteome</keyword>
<feature type="transmembrane region" description="Helical" evidence="5">
    <location>
        <begin position="532"/>
        <end position="553"/>
    </location>
</feature>
<evidence type="ECO:0000256" key="1">
    <source>
        <dbReference type="ARBA" id="ARBA00004141"/>
    </source>
</evidence>
<feature type="transmembrane region" description="Helical" evidence="5">
    <location>
        <begin position="508"/>
        <end position="526"/>
    </location>
</feature>
<dbReference type="PANTHER" id="PTHR23502">
    <property type="entry name" value="MAJOR FACILITATOR SUPERFAMILY"/>
    <property type="match status" value="1"/>
</dbReference>
<feature type="transmembrane region" description="Helical" evidence="5">
    <location>
        <begin position="249"/>
        <end position="273"/>
    </location>
</feature>
<accession>A0A0D7BFZ9</accession>
<keyword evidence="3 5" id="KW-1133">Transmembrane helix</keyword>
<feature type="transmembrane region" description="Helical" evidence="5">
    <location>
        <begin position="357"/>
        <end position="376"/>
    </location>
</feature>
<evidence type="ECO:0000256" key="2">
    <source>
        <dbReference type="ARBA" id="ARBA00022692"/>
    </source>
</evidence>
<dbReference type="CDD" id="cd17323">
    <property type="entry name" value="MFS_Tpo1_MDR_like"/>
    <property type="match status" value="1"/>
</dbReference>
<feature type="transmembrane region" description="Helical" evidence="5">
    <location>
        <begin position="122"/>
        <end position="145"/>
    </location>
</feature>
<reference evidence="7 8" key="1">
    <citation type="journal article" date="2015" name="Fungal Genet. Biol.">
        <title>Evolution of novel wood decay mechanisms in Agaricales revealed by the genome sequences of Fistulina hepatica and Cylindrobasidium torrendii.</title>
        <authorList>
            <person name="Floudas D."/>
            <person name="Held B.W."/>
            <person name="Riley R."/>
            <person name="Nagy L.G."/>
            <person name="Koehler G."/>
            <person name="Ransdell A.S."/>
            <person name="Younus H."/>
            <person name="Chow J."/>
            <person name="Chiniquy J."/>
            <person name="Lipzen A."/>
            <person name="Tritt A."/>
            <person name="Sun H."/>
            <person name="Haridas S."/>
            <person name="LaButti K."/>
            <person name="Ohm R.A."/>
            <person name="Kues U."/>
            <person name="Blanchette R.A."/>
            <person name="Grigoriev I.V."/>
            <person name="Minto R.E."/>
            <person name="Hibbett D.S."/>
        </authorList>
    </citation>
    <scope>NUCLEOTIDE SEQUENCE [LARGE SCALE GENOMIC DNA]</scope>
    <source>
        <strain evidence="7 8">FP15055 ss-10</strain>
    </source>
</reference>
<organism evidence="7 8">
    <name type="scientific">Cylindrobasidium torrendii FP15055 ss-10</name>
    <dbReference type="NCBI Taxonomy" id="1314674"/>
    <lineage>
        <taxon>Eukaryota</taxon>
        <taxon>Fungi</taxon>
        <taxon>Dikarya</taxon>
        <taxon>Basidiomycota</taxon>
        <taxon>Agaricomycotina</taxon>
        <taxon>Agaricomycetes</taxon>
        <taxon>Agaricomycetidae</taxon>
        <taxon>Agaricales</taxon>
        <taxon>Marasmiineae</taxon>
        <taxon>Physalacriaceae</taxon>
        <taxon>Cylindrobasidium</taxon>
    </lineage>
</organism>
<dbReference type="OrthoDB" id="3357846at2759"/>
<evidence type="ECO:0000256" key="4">
    <source>
        <dbReference type="ARBA" id="ARBA00023136"/>
    </source>
</evidence>